<dbReference type="GO" id="GO:0045165">
    <property type="term" value="P:cell fate commitment"/>
    <property type="evidence" value="ECO:0007669"/>
    <property type="project" value="TreeGrafter"/>
</dbReference>
<organism evidence="11 12">
    <name type="scientific">Stichopus japonicus</name>
    <name type="common">Sea cucumber</name>
    <dbReference type="NCBI Taxonomy" id="307972"/>
    <lineage>
        <taxon>Eukaryota</taxon>
        <taxon>Metazoa</taxon>
        <taxon>Echinodermata</taxon>
        <taxon>Eleutherozoa</taxon>
        <taxon>Echinozoa</taxon>
        <taxon>Holothuroidea</taxon>
        <taxon>Aspidochirotacea</taxon>
        <taxon>Aspidochirotida</taxon>
        <taxon>Stichopodidae</taxon>
        <taxon>Apostichopus</taxon>
    </lineage>
</organism>
<evidence type="ECO:0000256" key="1">
    <source>
        <dbReference type="ARBA" id="ARBA00004498"/>
    </source>
</evidence>
<dbReference type="OrthoDB" id="5945655at2759"/>
<comment type="similarity">
    <text evidence="2 10">Belongs to the Wnt family.</text>
</comment>
<evidence type="ECO:0000256" key="9">
    <source>
        <dbReference type="ARBA" id="ARBA00023288"/>
    </source>
</evidence>
<reference evidence="11 12" key="1">
    <citation type="journal article" date="2017" name="PLoS Biol.">
        <title>The sea cucumber genome provides insights into morphological evolution and visceral regeneration.</title>
        <authorList>
            <person name="Zhang X."/>
            <person name="Sun L."/>
            <person name="Yuan J."/>
            <person name="Sun Y."/>
            <person name="Gao Y."/>
            <person name="Zhang L."/>
            <person name="Li S."/>
            <person name="Dai H."/>
            <person name="Hamel J.F."/>
            <person name="Liu C."/>
            <person name="Yu Y."/>
            <person name="Liu S."/>
            <person name="Lin W."/>
            <person name="Guo K."/>
            <person name="Jin S."/>
            <person name="Xu P."/>
            <person name="Storey K.B."/>
            <person name="Huan P."/>
            <person name="Zhang T."/>
            <person name="Zhou Y."/>
            <person name="Zhang J."/>
            <person name="Lin C."/>
            <person name="Li X."/>
            <person name="Xing L."/>
            <person name="Huo D."/>
            <person name="Sun M."/>
            <person name="Wang L."/>
            <person name="Mercier A."/>
            <person name="Li F."/>
            <person name="Yang H."/>
            <person name="Xiang J."/>
        </authorList>
    </citation>
    <scope>NUCLEOTIDE SEQUENCE [LARGE SCALE GENOMIC DNA]</scope>
    <source>
        <strain evidence="11">Shaxun</strain>
        <tissue evidence="11">Muscle</tissue>
    </source>
</reference>
<keyword evidence="8" id="KW-0325">Glycoprotein</keyword>
<dbReference type="InterPro" id="IPR043158">
    <property type="entry name" value="Wnt_C"/>
</dbReference>
<dbReference type="Pfam" id="PF00110">
    <property type="entry name" value="wnt"/>
    <property type="match status" value="1"/>
</dbReference>
<evidence type="ECO:0000256" key="6">
    <source>
        <dbReference type="ARBA" id="ARBA00022687"/>
    </source>
</evidence>
<dbReference type="PRINTS" id="PR01349">
    <property type="entry name" value="WNTPROTEIN"/>
</dbReference>
<dbReference type="STRING" id="307972.A0A2G8L7N4"/>
<evidence type="ECO:0000256" key="7">
    <source>
        <dbReference type="ARBA" id="ARBA00023157"/>
    </source>
</evidence>
<keyword evidence="6 10" id="KW-0879">Wnt signaling pathway</keyword>
<dbReference type="GO" id="GO:0060070">
    <property type="term" value="P:canonical Wnt signaling pathway"/>
    <property type="evidence" value="ECO:0007669"/>
    <property type="project" value="TreeGrafter"/>
</dbReference>
<evidence type="ECO:0000256" key="10">
    <source>
        <dbReference type="RuleBase" id="RU003500"/>
    </source>
</evidence>
<dbReference type="GO" id="GO:0005615">
    <property type="term" value="C:extracellular space"/>
    <property type="evidence" value="ECO:0007669"/>
    <property type="project" value="TreeGrafter"/>
</dbReference>
<keyword evidence="7" id="KW-1015">Disulfide bond</keyword>
<accession>A0A2G8L7N4</accession>
<name>A0A2G8L7N4_STIJA</name>
<comment type="function">
    <text evidence="10">Ligand for members of the frizzled family of seven transmembrane receptors.</text>
</comment>
<keyword evidence="4" id="KW-0964">Secreted</keyword>
<dbReference type="Gene3D" id="3.30.2460.20">
    <property type="match status" value="1"/>
</dbReference>
<evidence type="ECO:0000313" key="12">
    <source>
        <dbReference type="Proteomes" id="UP000230750"/>
    </source>
</evidence>
<dbReference type="AlphaFoldDB" id="A0A2G8L7N4"/>
<dbReference type="InterPro" id="IPR005817">
    <property type="entry name" value="Wnt"/>
</dbReference>
<evidence type="ECO:0000256" key="5">
    <source>
        <dbReference type="ARBA" id="ARBA00022530"/>
    </source>
</evidence>
<dbReference type="GO" id="GO:0030182">
    <property type="term" value="P:neuron differentiation"/>
    <property type="evidence" value="ECO:0007669"/>
    <property type="project" value="TreeGrafter"/>
</dbReference>
<evidence type="ECO:0000313" key="11">
    <source>
        <dbReference type="EMBL" id="PIK56278.1"/>
    </source>
</evidence>
<dbReference type="GO" id="GO:0005109">
    <property type="term" value="F:frizzled binding"/>
    <property type="evidence" value="ECO:0007669"/>
    <property type="project" value="TreeGrafter"/>
</dbReference>
<comment type="caution">
    <text evidence="11">The sequence shown here is derived from an EMBL/GenBank/DDBJ whole genome shotgun (WGS) entry which is preliminary data.</text>
</comment>
<keyword evidence="3 10" id="KW-0217">Developmental protein</keyword>
<protein>
    <recommendedName>
        <fullName evidence="10">Protein Wnt</fullName>
    </recommendedName>
</protein>
<keyword evidence="12" id="KW-1185">Reference proteome</keyword>
<dbReference type="Proteomes" id="UP000230750">
    <property type="component" value="Unassembled WGS sequence"/>
</dbReference>
<evidence type="ECO:0000256" key="4">
    <source>
        <dbReference type="ARBA" id="ARBA00022525"/>
    </source>
</evidence>
<sequence>MFGYSILHYSCIQRPPPPPPPSPHTYTYTYLQCILCDNNKAHALGPDVICNRIVGLYPRQRHICRERPDSVISIYEGIQKGKSECHRQFQRTRWNCTTLPSLEAQFFPDMPKATRESAFLRAITSAGVTHAITQACSRGNLTDCSCDRSKDTALRDDGWQWGGCSADIRYGLQFSELFMDASHMPDNAKGLMNIHNNEVGRRVLSENMERECKCHGVSGSCTTQTCWMTLPQFRTVGDILKRKYETAYQVEQVGRRANARKIILKIKKTNKKPRLSHLVYLEESPTFCEYDAEAGSLGTVGRRCNHTSTATDHCELMCCGRGYNTHQYTRTWQCNCKFLWCCSVRCNTCSENTEEYTCK</sequence>
<dbReference type="CDD" id="cd19339">
    <property type="entry name" value="Wnt_Wnt7"/>
    <property type="match status" value="1"/>
</dbReference>
<dbReference type="PROSITE" id="PS00246">
    <property type="entry name" value="WNT1"/>
    <property type="match status" value="1"/>
</dbReference>
<dbReference type="InterPro" id="IPR018161">
    <property type="entry name" value="Wnt_CS"/>
</dbReference>
<dbReference type="FunFam" id="3.30.2460.20:FF:000001">
    <property type="entry name" value="Wnt homolog"/>
    <property type="match status" value="1"/>
</dbReference>
<evidence type="ECO:0000256" key="3">
    <source>
        <dbReference type="ARBA" id="ARBA00022473"/>
    </source>
</evidence>
<keyword evidence="9" id="KW-0449">Lipoprotein</keyword>
<gene>
    <name evidence="11" type="ORF">BSL78_06806</name>
</gene>
<dbReference type="SMART" id="SM00097">
    <property type="entry name" value="WNT1"/>
    <property type="match status" value="1"/>
</dbReference>
<dbReference type="EMBL" id="MRZV01000181">
    <property type="protein sequence ID" value="PIK56278.1"/>
    <property type="molecule type" value="Genomic_DNA"/>
</dbReference>
<dbReference type="GO" id="GO:0005125">
    <property type="term" value="F:cytokine activity"/>
    <property type="evidence" value="ECO:0007669"/>
    <property type="project" value="TreeGrafter"/>
</dbReference>
<dbReference type="GO" id="GO:0046330">
    <property type="term" value="P:positive regulation of JNK cascade"/>
    <property type="evidence" value="ECO:0007669"/>
    <property type="project" value="TreeGrafter"/>
</dbReference>
<keyword evidence="5" id="KW-0272">Extracellular matrix</keyword>
<evidence type="ECO:0000256" key="8">
    <source>
        <dbReference type="ARBA" id="ARBA00023180"/>
    </source>
</evidence>
<proteinExistence type="inferred from homology"/>
<evidence type="ECO:0000256" key="2">
    <source>
        <dbReference type="ARBA" id="ARBA00005683"/>
    </source>
</evidence>
<dbReference type="PANTHER" id="PTHR12027:SF112">
    <property type="entry name" value="PROTEIN WNT-2"/>
    <property type="match status" value="1"/>
</dbReference>
<comment type="subcellular location">
    <subcellularLocation>
        <location evidence="1 10">Secreted</location>
        <location evidence="1 10">Extracellular space</location>
        <location evidence="1 10">Extracellular matrix</location>
    </subcellularLocation>
</comment>
<dbReference type="PANTHER" id="PTHR12027">
    <property type="entry name" value="WNT RELATED"/>
    <property type="match status" value="1"/>
</dbReference>